<sequence length="60" mass="6671">MAKNTGKDFRIGSVDARSQVLNPKTGQWVKRNDETGRFMGQKADGTPYKGVAREKDGRKS</sequence>
<proteinExistence type="predicted"/>
<reference evidence="2 3" key="1">
    <citation type="submission" date="2018-12" db="EMBL/GenBank/DDBJ databases">
        <title>Cadmium resistance mechanism in endophytic bacteria Burkholderia cenocepacia YG-3.</title>
        <authorList>
            <person name="Zhang X."/>
            <person name="Wang X."/>
            <person name="Zhu Y."/>
        </authorList>
    </citation>
    <scope>NUCLEOTIDE SEQUENCE [LARGE SCALE GENOMIC DNA]</scope>
    <source>
        <strain evidence="2 3">YG-3</strain>
    </source>
</reference>
<evidence type="ECO:0000313" key="2">
    <source>
        <dbReference type="EMBL" id="AZQ50019.1"/>
    </source>
</evidence>
<feature type="compositionally biased region" description="Basic and acidic residues" evidence="1">
    <location>
        <begin position="51"/>
        <end position="60"/>
    </location>
</feature>
<feature type="compositionally biased region" description="Basic and acidic residues" evidence="1">
    <location>
        <begin position="1"/>
        <end position="10"/>
    </location>
</feature>
<organism evidence="2 3">
    <name type="scientific">Burkholderia cenocepacia</name>
    <dbReference type="NCBI Taxonomy" id="95486"/>
    <lineage>
        <taxon>Bacteria</taxon>
        <taxon>Pseudomonadati</taxon>
        <taxon>Pseudomonadota</taxon>
        <taxon>Betaproteobacteria</taxon>
        <taxon>Burkholderiales</taxon>
        <taxon>Burkholderiaceae</taxon>
        <taxon>Burkholderia</taxon>
        <taxon>Burkholderia cepacia complex</taxon>
    </lineage>
</organism>
<feature type="region of interest" description="Disordered" evidence="1">
    <location>
        <begin position="1"/>
        <end position="60"/>
    </location>
</feature>
<evidence type="ECO:0000313" key="3">
    <source>
        <dbReference type="Proteomes" id="UP000277191"/>
    </source>
</evidence>
<dbReference type="AlphaFoldDB" id="A0A3S9N309"/>
<gene>
    <name evidence="2" type="ORF">D5R55_02800</name>
</gene>
<evidence type="ECO:0000256" key="1">
    <source>
        <dbReference type="SAM" id="MobiDB-lite"/>
    </source>
</evidence>
<dbReference type="EMBL" id="CP034545">
    <property type="protein sequence ID" value="AZQ50019.1"/>
    <property type="molecule type" value="Genomic_DNA"/>
</dbReference>
<accession>A0A3S9N309</accession>
<dbReference type="RefSeq" id="WP_025405275.1">
    <property type="nucleotide sequence ID" value="NZ_CP034545.1"/>
</dbReference>
<protein>
    <submittedName>
        <fullName evidence="2">Uncharacterized protein</fullName>
    </submittedName>
</protein>
<dbReference type="Proteomes" id="UP000277191">
    <property type="component" value="Chromosome 1"/>
</dbReference>
<name>A0A3S9N309_9BURK</name>